<dbReference type="GeneID" id="63778990"/>
<keyword evidence="4" id="KW-1185">Reference proteome</keyword>
<dbReference type="OrthoDB" id="9978720at2759"/>
<evidence type="ECO:0000259" key="2">
    <source>
        <dbReference type="Pfam" id="PF12697"/>
    </source>
</evidence>
<dbReference type="Proteomes" id="UP000193689">
    <property type="component" value="Unassembled WGS sequence"/>
</dbReference>
<dbReference type="RefSeq" id="XP_040711984.1">
    <property type="nucleotide sequence ID" value="XM_040862778.1"/>
</dbReference>
<feature type="domain" description="AB hydrolase-1" evidence="2">
    <location>
        <begin position="95"/>
        <end position="330"/>
    </location>
</feature>
<keyword evidence="1" id="KW-0732">Signal</keyword>
<dbReference type="PANTHER" id="PTHR43194:SF4">
    <property type="entry name" value="AB HYDROLASE-1 DOMAIN-CONTAINING PROTEIN"/>
    <property type="match status" value="1"/>
</dbReference>
<dbReference type="InterPro" id="IPR029058">
    <property type="entry name" value="AB_hydrolase_fold"/>
</dbReference>
<dbReference type="AlphaFoldDB" id="A0A1Y2DJ96"/>
<protein>
    <submittedName>
        <fullName evidence="3">Alpha/Beta hydrolase protein</fullName>
    </submittedName>
</protein>
<evidence type="ECO:0000313" key="3">
    <source>
        <dbReference type="EMBL" id="ORY59290.1"/>
    </source>
</evidence>
<proteinExistence type="predicted"/>
<gene>
    <name evidence="3" type="ORF">BCR38DRAFT_468496</name>
</gene>
<dbReference type="EMBL" id="MCFJ01000014">
    <property type="protein sequence ID" value="ORY59290.1"/>
    <property type="molecule type" value="Genomic_DNA"/>
</dbReference>
<dbReference type="InterPro" id="IPR000073">
    <property type="entry name" value="AB_hydrolase_1"/>
</dbReference>
<dbReference type="SUPFAM" id="SSF53474">
    <property type="entry name" value="alpha/beta-Hydrolases"/>
    <property type="match status" value="1"/>
</dbReference>
<dbReference type="PANTHER" id="PTHR43194">
    <property type="entry name" value="HYDROLASE ALPHA/BETA FOLD FAMILY"/>
    <property type="match status" value="1"/>
</dbReference>
<dbReference type="Gene3D" id="3.40.50.1820">
    <property type="entry name" value="alpha/beta hydrolase"/>
    <property type="match status" value="2"/>
</dbReference>
<dbReference type="STRING" id="1141098.A0A1Y2DJ96"/>
<feature type="chain" id="PRO_5012282370" evidence="1">
    <location>
        <begin position="20"/>
        <end position="342"/>
    </location>
</feature>
<reference evidence="3 4" key="1">
    <citation type="submission" date="2016-07" db="EMBL/GenBank/DDBJ databases">
        <title>Pervasive Adenine N6-methylation of Active Genes in Fungi.</title>
        <authorList>
            <consortium name="DOE Joint Genome Institute"/>
            <person name="Mondo S.J."/>
            <person name="Dannebaum R.O."/>
            <person name="Kuo R.C."/>
            <person name="Labutti K."/>
            <person name="Haridas S."/>
            <person name="Kuo A."/>
            <person name="Salamov A."/>
            <person name="Ahrendt S.R."/>
            <person name="Lipzen A."/>
            <person name="Sullivan W."/>
            <person name="Andreopoulos W.B."/>
            <person name="Clum A."/>
            <person name="Lindquist E."/>
            <person name="Daum C."/>
            <person name="Ramamoorthy G.K."/>
            <person name="Gryganskyi A."/>
            <person name="Culley D."/>
            <person name="Magnuson J.K."/>
            <person name="James T.Y."/>
            <person name="O'Malley M.A."/>
            <person name="Stajich J.E."/>
            <person name="Spatafora J.W."/>
            <person name="Visel A."/>
            <person name="Grigoriev I.V."/>
        </authorList>
    </citation>
    <scope>NUCLEOTIDE SEQUENCE [LARGE SCALE GENOMIC DNA]</scope>
    <source>
        <strain evidence="3 4">CBS 129021</strain>
    </source>
</reference>
<comment type="caution">
    <text evidence="3">The sequence shown here is derived from an EMBL/GenBank/DDBJ whole genome shotgun (WGS) entry which is preliminary data.</text>
</comment>
<dbReference type="InParanoid" id="A0A1Y2DJ96"/>
<sequence>MHTITNSLILILFASFTLAAVNETQHARSYFFVGGEYVETTAGTLIQNQMYVERLSPAHISRPYPIILMHCAGQDGTNFLNKPDGGRGWASWFLEAGYEVYVTISSRFTAVQTFNLWPQAKLHTQWPGSGMPGDLIFDAYYQSVVQGIANATEHERIMQKAGSALLDKIGPSILVTHSQGGVHGWSIADAQPDKIKALIQIDPRGPPFQEAVFPTDFSRPWALTSIPLTFSPAPTNASAPLATQVVASTTANLTACVMQAEPARKLLHIAKVPVLVETGEASYHAVYDHCTVRFLKQAGVEVEHLELGKVGIHGNGHMQFLERNSDEIAAKLHDWIVKTLGD</sequence>
<accession>A0A1Y2DJ96</accession>
<organism evidence="3 4">
    <name type="scientific">Pseudomassariella vexata</name>
    <dbReference type="NCBI Taxonomy" id="1141098"/>
    <lineage>
        <taxon>Eukaryota</taxon>
        <taxon>Fungi</taxon>
        <taxon>Dikarya</taxon>
        <taxon>Ascomycota</taxon>
        <taxon>Pezizomycotina</taxon>
        <taxon>Sordariomycetes</taxon>
        <taxon>Xylariomycetidae</taxon>
        <taxon>Amphisphaeriales</taxon>
        <taxon>Pseudomassariaceae</taxon>
        <taxon>Pseudomassariella</taxon>
    </lineage>
</organism>
<keyword evidence="3" id="KW-0378">Hydrolase</keyword>
<evidence type="ECO:0000256" key="1">
    <source>
        <dbReference type="SAM" id="SignalP"/>
    </source>
</evidence>
<dbReference type="Pfam" id="PF12697">
    <property type="entry name" value="Abhydrolase_6"/>
    <property type="match status" value="1"/>
</dbReference>
<dbReference type="GO" id="GO:0016787">
    <property type="term" value="F:hydrolase activity"/>
    <property type="evidence" value="ECO:0007669"/>
    <property type="project" value="UniProtKB-KW"/>
</dbReference>
<name>A0A1Y2DJ96_9PEZI</name>
<dbReference type="InterPro" id="IPR050228">
    <property type="entry name" value="Carboxylesterase_BioH"/>
</dbReference>
<evidence type="ECO:0000313" key="4">
    <source>
        <dbReference type="Proteomes" id="UP000193689"/>
    </source>
</evidence>
<feature type="signal peptide" evidence="1">
    <location>
        <begin position="1"/>
        <end position="19"/>
    </location>
</feature>
<dbReference type="CDD" id="cd12809">
    <property type="entry name" value="Esterase_713_like-2"/>
    <property type="match status" value="1"/>
</dbReference>